<dbReference type="InterPro" id="IPR056647">
    <property type="entry name" value="DUF7745"/>
</dbReference>
<name>A0A7J9FRF0_9ROSI</name>
<reference evidence="3 4" key="1">
    <citation type="journal article" date="2019" name="Genome Biol. Evol.">
        <title>Insights into the evolution of the New World diploid cottons (Gossypium, subgenus Houzingenia) based on genome sequencing.</title>
        <authorList>
            <person name="Grover C.E."/>
            <person name="Arick M.A. 2nd"/>
            <person name="Thrash A."/>
            <person name="Conover J.L."/>
            <person name="Sanders W.S."/>
            <person name="Peterson D.G."/>
            <person name="Frelichowski J.E."/>
            <person name="Scheffler J.A."/>
            <person name="Scheffler B.E."/>
            <person name="Wendel J.F."/>
        </authorList>
    </citation>
    <scope>NUCLEOTIDE SEQUENCE [LARGE SCALE GENOMIC DNA]</scope>
    <source>
        <strain evidence="3">8</strain>
        <tissue evidence="3">Leaf</tissue>
    </source>
</reference>
<organism evidence="3 4">
    <name type="scientific">Gossypium trilobum</name>
    <dbReference type="NCBI Taxonomy" id="34281"/>
    <lineage>
        <taxon>Eukaryota</taxon>
        <taxon>Viridiplantae</taxon>
        <taxon>Streptophyta</taxon>
        <taxon>Embryophyta</taxon>
        <taxon>Tracheophyta</taxon>
        <taxon>Spermatophyta</taxon>
        <taxon>Magnoliopsida</taxon>
        <taxon>eudicotyledons</taxon>
        <taxon>Gunneridae</taxon>
        <taxon>Pentapetalae</taxon>
        <taxon>rosids</taxon>
        <taxon>malvids</taxon>
        <taxon>Malvales</taxon>
        <taxon>Malvaceae</taxon>
        <taxon>Malvoideae</taxon>
        <taxon>Gossypium</taxon>
    </lineage>
</organism>
<sequence>MEKGFLDKLDHNAAIRIWAETTHQEKGDSLAKGYVSELWDFTRISVVQNNLQEMKEIWDIWDDEIKKLLYCNYGDLPYLLNIKVDKHLFRALAQFWNLAYSCFTFGKVDLVPTVEEYTTLLRCPRIQTEKAYSRAKGDSKCIPWKSLRDLILVHPKVNKRVDVFALGIYGLVIFPKALGHIDEAASDLFDRLDKRVTPIPTNLAETFRSLKACRRPGEGRFIGCVQLLLAWIHSHFWKIENISYRGGVRYAPLLVTRQYRWRQFIPATQGLAQCEFSYRSDNYKRKVREMSNAWNQTRQMKILAAGPMMTPEYSWWRSQRVNDNIPVLNQETTRSLEEHLRVMPSELEIFKQDLENRNLELGNKIEQLEEEKMQLRLDVDVQKLEADKLRK</sequence>
<proteinExistence type="predicted"/>
<evidence type="ECO:0000259" key="2">
    <source>
        <dbReference type="Pfam" id="PF24924"/>
    </source>
</evidence>
<keyword evidence="1" id="KW-0175">Coiled coil</keyword>
<dbReference type="AlphaFoldDB" id="A0A7J9FRF0"/>
<dbReference type="Proteomes" id="UP000593568">
    <property type="component" value="Unassembled WGS sequence"/>
</dbReference>
<dbReference type="PANTHER" id="PTHR48200">
    <property type="entry name" value="PROTEIN, PUTATIVE-RELATED"/>
    <property type="match status" value="1"/>
</dbReference>
<dbReference type="Pfam" id="PF24924">
    <property type="entry name" value="DUF7745"/>
    <property type="match status" value="2"/>
</dbReference>
<feature type="coiled-coil region" evidence="1">
    <location>
        <begin position="351"/>
        <end position="385"/>
    </location>
</feature>
<evidence type="ECO:0000313" key="3">
    <source>
        <dbReference type="EMBL" id="MBA0787860.1"/>
    </source>
</evidence>
<dbReference type="PANTHER" id="PTHR48200:SF1">
    <property type="entry name" value="AMINOTRANSFERASE-LIKE PLANT MOBILE DOMAIN-CONTAINING PROTEIN"/>
    <property type="match status" value="1"/>
</dbReference>
<gene>
    <name evidence="3" type="ORF">Gotri_000020</name>
</gene>
<accession>A0A7J9FRF0</accession>
<comment type="caution">
    <text evidence="3">The sequence shown here is derived from an EMBL/GenBank/DDBJ whole genome shotgun (WGS) entry which is preliminary data.</text>
</comment>
<feature type="domain" description="DUF7745" evidence="2">
    <location>
        <begin position="160"/>
        <end position="238"/>
    </location>
</feature>
<protein>
    <recommendedName>
        <fullName evidence="2">DUF7745 domain-containing protein</fullName>
    </recommendedName>
</protein>
<feature type="domain" description="DUF7745" evidence="2">
    <location>
        <begin position="63"/>
        <end position="137"/>
    </location>
</feature>
<keyword evidence="4" id="KW-1185">Reference proteome</keyword>
<evidence type="ECO:0000313" key="4">
    <source>
        <dbReference type="Proteomes" id="UP000593568"/>
    </source>
</evidence>
<dbReference type="EMBL" id="JABEZW010226665">
    <property type="protein sequence ID" value="MBA0787860.1"/>
    <property type="molecule type" value="Genomic_DNA"/>
</dbReference>
<evidence type="ECO:0000256" key="1">
    <source>
        <dbReference type="SAM" id="Coils"/>
    </source>
</evidence>